<proteinExistence type="predicted"/>
<keyword evidence="4" id="KW-0238">DNA-binding</keyword>
<dbReference type="InterPro" id="IPR000551">
    <property type="entry name" value="MerR-type_HTH_dom"/>
</dbReference>
<keyword evidence="1" id="KW-0597">Phosphoprotein</keyword>
<dbReference type="SUPFAM" id="SSF46955">
    <property type="entry name" value="Putative DNA-binding domain"/>
    <property type="match status" value="1"/>
</dbReference>
<accession>A0A382IAW4</accession>
<dbReference type="GO" id="GO:0032993">
    <property type="term" value="C:protein-DNA complex"/>
    <property type="evidence" value="ECO:0007669"/>
    <property type="project" value="TreeGrafter"/>
</dbReference>
<reference evidence="7" key="1">
    <citation type="submission" date="2018-05" db="EMBL/GenBank/DDBJ databases">
        <authorList>
            <person name="Lanie J.A."/>
            <person name="Ng W.-L."/>
            <person name="Kazmierczak K.M."/>
            <person name="Andrzejewski T.M."/>
            <person name="Davidsen T.M."/>
            <person name="Wayne K.J."/>
            <person name="Tettelin H."/>
            <person name="Glass J.I."/>
            <person name="Rusch D."/>
            <person name="Podicherti R."/>
            <person name="Tsui H.-C.T."/>
            <person name="Winkler M.E."/>
        </authorList>
    </citation>
    <scope>NUCLEOTIDE SEQUENCE</scope>
</reference>
<evidence type="ECO:0000256" key="1">
    <source>
        <dbReference type="ARBA" id="ARBA00022553"/>
    </source>
</evidence>
<protein>
    <recommendedName>
        <fullName evidence="6">Response regulatory domain-containing protein</fullName>
    </recommendedName>
</protein>
<evidence type="ECO:0000256" key="2">
    <source>
        <dbReference type="ARBA" id="ARBA00023012"/>
    </source>
</evidence>
<keyword evidence="3" id="KW-0805">Transcription regulation</keyword>
<evidence type="ECO:0000256" key="3">
    <source>
        <dbReference type="ARBA" id="ARBA00023015"/>
    </source>
</evidence>
<feature type="domain" description="Response regulatory" evidence="6">
    <location>
        <begin position="108"/>
        <end position="224"/>
    </location>
</feature>
<gene>
    <name evidence="7" type="ORF">METZ01_LOCUS249231</name>
</gene>
<sequence length="232" mass="25988">MMLESGQLIDIRQVAETLGKSVESIRKYKNFGIIRVTDKRGNKDLFDREEILKIRDRLRELRLQGLSLSQIADQLASARTDTPGMGLVRGMGFGGMPQPERDPSQPTKVLVVDDEEDVRSTLCEFLEEHGFAPVEAADGEEALAKSFTEKPDLILLDLRLPKVDGFQVCQTLKGNPITSVIPIIMVTALNATPQKVKGMEYGADDYIEKPFDLEELLARIRMVMRRAKVLSN</sequence>
<dbReference type="InterPro" id="IPR011006">
    <property type="entry name" value="CheY-like_superfamily"/>
</dbReference>
<dbReference type="FunFam" id="3.40.50.2300:FF:000001">
    <property type="entry name" value="DNA-binding response regulator PhoB"/>
    <property type="match status" value="1"/>
</dbReference>
<dbReference type="GO" id="GO:0000156">
    <property type="term" value="F:phosphorelay response regulator activity"/>
    <property type="evidence" value="ECO:0007669"/>
    <property type="project" value="TreeGrafter"/>
</dbReference>
<evidence type="ECO:0000256" key="4">
    <source>
        <dbReference type="ARBA" id="ARBA00023125"/>
    </source>
</evidence>
<evidence type="ECO:0000256" key="5">
    <source>
        <dbReference type="ARBA" id="ARBA00023163"/>
    </source>
</evidence>
<dbReference type="InterPro" id="IPR039420">
    <property type="entry name" value="WalR-like"/>
</dbReference>
<keyword evidence="5" id="KW-0804">Transcription</keyword>
<dbReference type="GO" id="GO:0006355">
    <property type="term" value="P:regulation of DNA-templated transcription"/>
    <property type="evidence" value="ECO:0007669"/>
    <property type="project" value="InterPro"/>
</dbReference>
<keyword evidence="2" id="KW-0902">Two-component regulatory system</keyword>
<dbReference type="SMART" id="SM00448">
    <property type="entry name" value="REC"/>
    <property type="match status" value="1"/>
</dbReference>
<dbReference type="Pfam" id="PF00072">
    <property type="entry name" value="Response_reg"/>
    <property type="match status" value="1"/>
</dbReference>
<dbReference type="SUPFAM" id="SSF52172">
    <property type="entry name" value="CheY-like"/>
    <property type="match status" value="1"/>
</dbReference>
<dbReference type="GO" id="GO:0000976">
    <property type="term" value="F:transcription cis-regulatory region binding"/>
    <property type="evidence" value="ECO:0007669"/>
    <property type="project" value="TreeGrafter"/>
</dbReference>
<dbReference type="Gene3D" id="1.10.1660.10">
    <property type="match status" value="1"/>
</dbReference>
<name>A0A382IAW4_9ZZZZ</name>
<dbReference type="PROSITE" id="PS50110">
    <property type="entry name" value="RESPONSE_REGULATORY"/>
    <property type="match status" value="1"/>
</dbReference>
<organism evidence="7">
    <name type="scientific">marine metagenome</name>
    <dbReference type="NCBI Taxonomy" id="408172"/>
    <lineage>
        <taxon>unclassified sequences</taxon>
        <taxon>metagenomes</taxon>
        <taxon>ecological metagenomes</taxon>
    </lineage>
</organism>
<dbReference type="PANTHER" id="PTHR48111">
    <property type="entry name" value="REGULATOR OF RPOS"/>
    <property type="match status" value="1"/>
</dbReference>
<dbReference type="GO" id="GO:0005829">
    <property type="term" value="C:cytosol"/>
    <property type="evidence" value="ECO:0007669"/>
    <property type="project" value="TreeGrafter"/>
</dbReference>
<dbReference type="PANTHER" id="PTHR48111:SF1">
    <property type="entry name" value="TWO-COMPONENT RESPONSE REGULATOR ORR33"/>
    <property type="match status" value="1"/>
</dbReference>
<dbReference type="Gene3D" id="3.40.50.2300">
    <property type="match status" value="1"/>
</dbReference>
<dbReference type="InterPro" id="IPR009061">
    <property type="entry name" value="DNA-bd_dom_put_sf"/>
</dbReference>
<dbReference type="AlphaFoldDB" id="A0A382IAW4"/>
<dbReference type="Pfam" id="PF13411">
    <property type="entry name" value="MerR_1"/>
    <property type="match status" value="1"/>
</dbReference>
<evidence type="ECO:0000313" key="7">
    <source>
        <dbReference type="EMBL" id="SVB96377.1"/>
    </source>
</evidence>
<dbReference type="InterPro" id="IPR001789">
    <property type="entry name" value="Sig_transdc_resp-reg_receiver"/>
</dbReference>
<dbReference type="CDD" id="cd00592">
    <property type="entry name" value="HTH_MerR-like"/>
    <property type="match status" value="1"/>
</dbReference>
<dbReference type="EMBL" id="UINC01066062">
    <property type="protein sequence ID" value="SVB96377.1"/>
    <property type="molecule type" value="Genomic_DNA"/>
</dbReference>
<evidence type="ECO:0000259" key="6">
    <source>
        <dbReference type="PROSITE" id="PS50110"/>
    </source>
</evidence>